<sequence length="47" mass="5221">MEPKVGEWEHKHGVAKRHTTKEGSFTAVCLVLNTAANGHWTRSEDSS</sequence>
<organism evidence="1 2">
    <name type="scientific">Rattus norvegicus</name>
    <name type="common">Rat</name>
    <dbReference type="NCBI Taxonomy" id="10116"/>
    <lineage>
        <taxon>Eukaryota</taxon>
        <taxon>Metazoa</taxon>
        <taxon>Chordata</taxon>
        <taxon>Craniata</taxon>
        <taxon>Vertebrata</taxon>
        <taxon>Euteleostomi</taxon>
        <taxon>Mammalia</taxon>
        <taxon>Eutheria</taxon>
        <taxon>Euarchontoglires</taxon>
        <taxon>Glires</taxon>
        <taxon>Rodentia</taxon>
        <taxon>Myomorpha</taxon>
        <taxon>Muroidea</taxon>
        <taxon>Muridae</taxon>
        <taxon>Murinae</taxon>
        <taxon>Rattus</taxon>
    </lineage>
</organism>
<evidence type="ECO:0000313" key="2">
    <source>
        <dbReference type="Proteomes" id="UP000234681"/>
    </source>
</evidence>
<dbReference type="Proteomes" id="UP000234681">
    <property type="component" value="Chromosome 18"/>
</dbReference>
<protein>
    <submittedName>
        <fullName evidence="1">RCG46866, isoform CRA_b</fullName>
    </submittedName>
</protein>
<proteinExistence type="predicted"/>
<evidence type="ECO:0000313" key="1">
    <source>
        <dbReference type="EMBL" id="EDM14619.1"/>
    </source>
</evidence>
<dbReference type="EMBL" id="CH473971">
    <property type="protein sequence ID" value="EDM14619.1"/>
    <property type="molecule type" value="Genomic_DNA"/>
</dbReference>
<accession>A6IXI8</accession>
<name>A6IXI8_RAT</name>
<reference evidence="2" key="1">
    <citation type="submission" date="2005-09" db="EMBL/GenBank/DDBJ databases">
        <authorList>
            <person name="Mural R.J."/>
            <person name="Li P.W."/>
            <person name="Adams M.D."/>
            <person name="Amanatides P.G."/>
            <person name="Baden-Tillson H."/>
            <person name="Barnstead M."/>
            <person name="Chin S.H."/>
            <person name="Dew I."/>
            <person name="Evans C.A."/>
            <person name="Ferriera S."/>
            <person name="Flanigan M."/>
            <person name="Fosler C."/>
            <person name="Glodek A."/>
            <person name="Gu Z."/>
            <person name="Holt R.A."/>
            <person name="Jennings D."/>
            <person name="Kraft C.L."/>
            <person name="Lu F."/>
            <person name="Nguyen T."/>
            <person name="Nusskern D.R."/>
            <person name="Pfannkoch C.M."/>
            <person name="Sitter C."/>
            <person name="Sutton G.G."/>
            <person name="Venter J.C."/>
            <person name="Wang Z."/>
            <person name="Woodage T."/>
            <person name="Zheng X.H."/>
            <person name="Zhong F."/>
        </authorList>
    </citation>
    <scope>NUCLEOTIDE SEQUENCE [LARGE SCALE GENOMIC DNA]</scope>
    <source>
        <strain>BN</strain>
        <strain evidence="2">Sprague-Dawley</strain>
    </source>
</reference>
<gene>
    <name evidence="1" type="ORF">rCG_46866</name>
</gene>
<dbReference type="AlphaFoldDB" id="A6IXI8"/>